<dbReference type="InterPro" id="IPR011705">
    <property type="entry name" value="BACK"/>
</dbReference>
<keyword evidence="2" id="KW-0677">Repeat</keyword>
<organism evidence="4 5">
    <name type="scientific">Leptobrachium leishanense</name>
    <name type="common">Leishan spiny toad</name>
    <dbReference type="NCBI Taxonomy" id="445787"/>
    <lineage>
        <taxon>Eukaryota</taxon>
        <taxon>Metazoa</taxon>
        <taxon>Chordata</taxon>
        <taxon>Craniata</taxon>
        <taxon>Vertebrata</taxon>
        <taxon>Euteleostomi</taxon>
        <taxon>Amphibia</taxon>
        <taxon>Batrachia</taxon>
        <taxon>Anura</taxon>
        <taxon>Pelobatoidea</taxon>
        <taxon>Megophryidae</taxon>
        <taxon>Leptobrachium</taxon>
    </lineage>
</organism>
<keyword evidence="5" id="KW-1185">Reference proteome</keyword>
<dbReference type="InterPro" id="IPR011333">
    <property type="entry name" value="SKP1/BTB/POZ_sf"/>
</dbReference>
<dbReference type="OrthoDB" id="6482909at2759"/>
<dbReference type="SMART" id="SM00875">
    <property type="entry name" value="BACK"/>
    <property type="match status" value="1"/>
</dbReference>
<protein>
    <recommendedName>
        <fullName evidence="3">BTB domain-containing protein</fullName>
    </recommendedName>
</protein>
<dbReference type="Gene3D" id="1.25.40.420">
    <property type="match status" value="1"/>
</dbReference>
<keyword evidence="1" id="KW-0880">Kelch repeat</keyword>
<dbReference type="Ensembl" id="ENSLLET00000011372.1">
    <property type="protein sequence ID" value="ENSLLEP00000010935.1"/>
    <property type="gene ID" value="ENSLLEG00000006979.1"/>
</dbReference>
<dbReference type="Pfam" id="PF00651">
    <property type="entry name" value="BTB"/>
    <property type="match status" value="1"/>
</dbReference>
<evidence type="ECO:0000256" key="2">
    <source>
        <dbReference type="ARBA" id="ARBA00022737"/>
    </source>
</evidence>
<sequence length="588" mass="66388">MEMFSDYEPPSTEHYVTLQESMMKGLRELYLAELLCDVTLVTDVKRFKCHRIVLASVSPYFQAMFTSTLQESKSGEVFLLDISSTTIESVLQFIYSGEITLGLDSAKELFVVSCRLQIPSLQDQCSSFLIKALNSENCLWMYKMAHGHNNKSLLEATLRYISCHITSVSEADDFLHLHLTDLTKILSADSLMVPSEHFVYQLACRWWELNRSHHACFPEELLRVIRLPLMSPQELSEVGEYIDWQGHMKHTKGLELRQGMFEERIVCMDLRAREDLQLNVEDFQLDSYDPVSGVWEKIPSLKSLMCPGCLTVGHCLYVTGGIHQDDSFSSTLHVYDSISNDWKQLPSMGESRAMHGFLAHNRKLYAVGGSNVKGIIDSVEYYSIDDNYWVTLSNLPLPLCRFAFSQINDKHYVIGGETNGRDCVEEHQGFLIYNTITDVWSLFSLNVVCSSAGAVASDNKIFVIGGWTNSEKSTSCMIATSRCFCMDHLGRLCSTCPVPSLPVGLASAGVVRWKQRIYVLGGENQRKFSNRIYYWTPGASEWTLCNEKLPVPYQGVSDFGCVTLKVPRKCLHSLIPGRKRMGGQLASS</sequence>
<dbReference type="Pfam" id="PF07707">
    <property type="entry name" value="BACK"/>
    <property type="match status" value="1"/>
</dbReference>
<dbReference type="AlphaFoldDB" id="A0A8C5M9E2"/>
<dbReference type="InterPro" id="IPR015915">
    <property type="entry name" value="Kelch-typ_b-propeller"/>
</dbReference>
<dbReference type="PANTHER" id="PTHR45632">
    <property type="entry name" value="LD33804P"/>
    <property type="match status" value="1"/>
</dbReference>
<name>A0A8C5M9E2_9ANUR</name>
<dbReference type="InterPro" id="IPR011043">
    <property type="entry name" value="Gal_Oxase/kelch_b-propeller"/>
</dbReference>
<accession>A0A8C5M9E2</accession>
<dbReference type="PROSITE" id="PS50097">
    <property type="entry name" value="BTB"/>
    <property type="match status" value="1"/>
</dbReference>
<evidence type="ECO:0000313" key="4">
    <source>
        <dbReference type="Ensembl" id="ENSLLEP00000010935.1"/>
    </source>
</evidence>
<reference evidence="4" key="1">
    <citation type="submission" date="2025-08" db="UniProtKB">
        <authorList>
            <consortium name="Ensembl"/>
        </authorList>
    </citation>
    <scope>IDENTIFICATION</scope>
</reference>
<dbReference type="PANTHER" id="PTHR45632:SF5">
    <property type="entry name" value="KELCH-LIKE PROTEIN 22"/>
    <property type="match status" value="1"/>
</dbReference>
<dbReference type="SMART" id="SM00225">
    <property type="entry name" value="BTB"/>
    <property type="match status" value="1"/>
</dbReference>
<dbReference type="Proteomes" id="UP000694569">
    <property type="component" value="Unplaced"/>
</dbReference>
<evidence type="ECO:0000256" key="1">
    <source>
        <dbReference type="ARBA" id="ARBA00022441"/>
    </source>
</evidence>
<dbReference type="InterPro" id="IPR006652">
    <property type="entry name" value="Kelch_1"/>
</dbReference>
<evidence type="ECO:0000313" key="5">
    <source>
        <dbReference type="Proteomes" id="UP000694569"/>
    </source>
</evidence>
<dbReference type="Gene3D" id="2.120.10.80">
    <property type="entry name" value="Kelch-type beta propeller"/>
    <property type="match status" value="2"/>
</dbReference>
<feature type="domain" description="BTB" evidence="3">
    <location>
        <begin position="36"/>
        <end position="103"/>
    </location>
</feature>
<dbReference type="SUPFAM" id="SSF50965">
    <property type="entry name" value="Galactose oxidase, central domain"/>
    <property type="match status" value="1"/>
</dbReference>
<proteinExistence type="predicted"/>
<dbReference type="Pfam" id="PF24681">
    <property type="entry name" value="Kelch_KLHDC2_KLHL20_DRC7"/>
    <property type="match status" value="1"/>
</dbReference>
<dbReference type="Pfam" id="PF01344">
    <property type="entry name" value="Kelch_1"/>
    <property type="match status" value="1"/>
</dbReference>
<reference evidence="4" key="2">
    <citation type="submission" date="2025-09" db="UniProtKB">
        <authorList>
            <consortium name="Ensembl"/>
        </authorList>
    </citation>
    <scope>IDENTIFICATION</scope>
</reference>
<dbReference type="SMART" id="SM00612">
    <property type="entry name" value="Kelch"/>
    <property type="match status" value="4"/>
</dbReference>
<evidence type="ECO:0000259" key="3">
    <source>
        <dbReference type="PROSITE" id="PS50097"/>
    </source>
</evidence>
<dbReference type="GeneTree" id="ENSGT00940000156265"/>
<dbReference type="Gene3D" id="3.30.710.10">
    <property type="entry name" value="Potassium Channel Kv1.1, Chain A"/>
    <property type="match status" value="1"/>
</dbReference>
<dbReference type="SUPFAM" id="SSF54695">
    <property type="entry name" value="POZ domain"/>
    <property type="match status" value="1"/>
</dbReference>
<dbReference type="InterPro" id="IPR000210">
    <property type="entry name" value="BTB/POZ_dom"/>
</dbReference>